<dbReference type="OrthoDB" id="4335883at2759"/>
<feature type="region of interest" description="Disordered" evidence="1">
    <location>
        <begin position="191"/>
        <end position="220"/>
    </location>
</feature>
<evidence type="ECO:0000313" key="3">
    <source>
        <dbReference type="Proteomes" id="UP000698800"/>
    </source>
</evidence>
<name>A0A9P8HZ48_9PEZI</name>
<reference evidence="2" key="1">
    <citation type="submission" date="2021-03" db="EMBL/GenBank/DDBJ databases">
        <title>Comparative genomics and phylogenomic investigation of the class Geoglossomycetes provide insights into ecological specialization and systematics.</title>
        <authorList>
            <person name="Melie T."/>
            <person name="Pirro S."/>
            <person name="Miller A.N."/>
            <person name="Quandt A."/>
        </authorList>
    </citation>
    <scope>NUCLEOTIDE SEQUENCE</scope>
    <source>
        <strain evidence="2">GBOQ0MN5Z8</strain>
    </source>
</reference>
<proteinExistence type="predicted"/>
<protein>
    <submittedName>
        <fullName evidence="2">Uncharacterized protein</fullName>
    </submittedName>
</protein>
<gene>
    <name evidence="2" type="ORF">FGG08_006038</name>
</gene>
<keyword evidence="3" id="KW-1185">Reference proteome</keyword>
<feature type="compositionally biased region" description="Basic residues" evidence="1">
    <location>
        <begin position="197"/>
        <end position="208"/>
    </location>
</feature>
<accession>A0A9P8HZ48</accession>
<comment type="caution">
    <text evidence="2">The sequence shown here is derived from an EMBL/GenBank/DDBJ whole genome shotgun (WGS) entry which is preliminary data.</text>
</comment>
<dbReference type="Proteomes" id="UP000698800">
    <property type="component" value="Unassembled WGS sequence"/>
</dbReference>
<sequence>MPRKLLPTSAVAFTSRSPPIVVFDSTVELRWLRNTLKSIGVLKGRSDNVRQHNILTKTLSSSDAIWTLCSLQLQRAPLVEAISNYQLIHIEAYVIYVDLVQTNKVDFKLTPESIAKLTEFHKDIYLIDMAAACNDWSGERAKKLQDEFVRSVNEFGYQTGAQALLNLEPNGSGELSRGKSDRFKTAIMGLFPPASTPRRHQSHSRPSKHPLSDLFTQPAH</sequence>
<dbReference type="AlphaFoldDB" id="A0A9P8HZ48"/>
<evidence type="ECO:0000313" key="2">
    <source>
        <dbReference type="EMBL" id="KAH0537134.1"/>
    </source>
</evidence>
<evidence type="ECO:0000256" key="1">
    <source>
        <dbReference type="SAM" id="MobiDB-lite"/>
    </source>
</evidence>
<dbReference type="EMBL" id="JAGHQL010000160">
    <property type="protein sequence ID" value="KAH0537134.1"/>
    <property type="molecule type" value="Genomic_DNA"/>
</dbReference>
<organism evidence="2 3">
    <name type="scientific">Glutinoglossum americanum</name>
    <dbReference type="NCBI Taxonomy" id="1670608"/>
    <lineage>
        <taxon>Eukaryota</taxon>
        <taxon>Fungi</taxon>
        <taxon>Dikarya</taxon>
        <taxon>Ascomycota</taxon>
        <taxon>Pezizomycotina</taxon>
        <taxon>Geoglossomycetes</taxon>
        <taxon>Geoglossales</taxon>
        <taxon>Geoglossaceae</taxon>
        <taxon>Glutinoglossum</taxon>
    </lineage>
</organism>